<evidence type="ECO:0000256" key="3">
    <source>
        <dbReference type="ARBA" id="ARBA00023002"/>
    </source>
</evidence>
<dbReference type="SUPFAM" id="SSF55447">
    <property type="entry name" value="CO dehydrogenase flavoprotein C-terminal domain-like"/>
    <property type="match status" value="1"/>
</dbReference>
<dbReference type="PROSITE" id="PS51387">
    <property type="entry name" value="FAD_PCMH"/>
    <property type="match status" value="1"/>
</dbReference>
<accession>A0A382R6U6</accession>
<dbReference type="PANTHER" id="PTHR42659">
    <property type="entry name" value="XANTHINE DEHYDROGENASE SUBUNIT C-RELATED"/>
    <property type="match status" value="1"/>
</dbReference>
<sequence>RQAAVESHRDFIRSWPLLVDALRHVAHPPIRNRGTIGGSLAHNDPAAELPAVMVVLGASMILQSATAQRTVPAEDFFVSPLETLLAPDELLIAIEAPMRDPSAGWGFAEISRRHGDFALAAAAVQQIPGDAARAPGARIVVTGVAERPLRVTEAENILCEGIWSAARDKAIRAAVETAVEPFEDLHAPGWYRQQAAGVMVARACQDALMRGTDLSTCRDKKPGAVA</sequence>
<dbReference type="PANTHER" id="PTHR42659:SF2">
    <property type="entry name" value="XANTHINE DEHYDROGENASE SUBUNIT C-RELATED"/>
    <property type="match status" value="1"/>
</dbReference>
<dbReference type="InterPro" id="IPR002346">
    <property type="entry name" value="Mopterin_DH_FAD-bd"/>
</dbReference>
<evidence type="ECO:0000313" key="5">
    <source>
        <dbReference type="EMBL" id="SVC92882.1"/>
    </source>
</evidence>
<dbReference type="InterPro" id="IPR036683">
    <property type="entry name" value="CO_DH_flav_C_dom_sf"/>
</dbReference>
<dbReference type="InterPro" id="IPR016166">
    <property type="entry name" value="FAD-bd_PCMH"/>
</dbReference>
<evidence type="ECO:0000259" key="4">
    <source>
        <dbReference type="PROSITE" id="PS51387"/>
    </source>
</evidence>
<keyword evidence="2" id="KW-0274">FAD</keyword>
<dbReference type="InterPro" id="IPR005107">
    <property type="entry name" value="CO_DH_flav_C"/>
</dbReference>
<dbReference type="Pfam" id="PF00941">
    <property type="entry name" value="FAD_binding_5"/>
    <property type="match status" value="1"/>
</dbReference>
<name>A0A382R6U6_9ZZZZ</name>
<dbReference type="GO" id="GO:0071949">
    <property type="term" value="F:FAD binding"/>
    <property type="evidence" value="ECO:0007669"/>
    <property type="project" value="InterPro"/>
</dbReference>
<organism evidence="5">
    <name type="scientific">marine metagenome</name>
    <dbReference type="NCBI Taxonomy" id="408172"/>
    <lineage>
        <taxon>unclassified sequences</taxon>
        <taxon>metagenomes</taxon>
        <taxon>ecological metagenomes</taxon>
    </lineage>
</organism>
<feature type="non-terminal residue" evidence="5">
    <location>
        <position position="1"/>
    </location>
</feature>
<dbReference type="EMBL" id="UINC01119218">
    <property type="protein sequence ID" value="SVC92882.1"/>
    <property type="molecule type" value="Genomic_DNA"/>
</dbReference>
<feature type="domain" description="FAD-binding PCMH-type" evidence="4">
    <location>
        <begin position="1"/>
        <end position="101"/>
    </location>
</feature>
<dbReference type="GO" id="GO:0016491">
    <property type="term" value="F:oxidoreductase activity"/>
    <property type="evidence" value="ECO:0007669"/>
    <property type="project" value="UniProtKB-KW"/>
</dbReference>
<keyword evidence="1" id="KW-0285">Flavoprotein</keyword>
<dbReference type="Pfam" id="PF03450">
    <property type="entry name" value="CO_deh_flav_C"/>
    <property type="match status" value="1"/>
</dbReference>
<keyword evidence="3" id="KW-0560">Oxidoreductase</keyword>
<gene>
    <name evidence="5" type="ORF">METZ01_LOCUS345736</name>
</gene>
<dbReference type="AlphaFoldDB" id="A0A382R6U6"/>
<evidence type="ECO:0000256" key="1">
    <source>
        <dbReference type="ARBA" id="ARBA00022630"/>
    </source>
</evidence>
<reference evidence="5" key="1">
    <citation type="submission" date="2018-05" db="EMBL/GenBank/DDBJ databases">
        <authorList>
            <person name="Lanie J.A."/>
            <person name="Ng W.-L."/>
            <person name="Kazmierczak K.M."/>
            <person name="Andrzejewski T.M."/>
            <person name="Davidsen T.M."/>
            <person name="Wayne K.J."/>
            <person name="Tettelin H."/>
            <person name="Glass J.I."/>
            <person name="Rusch D."/>
            <person name="Podicherti R."/>
            <person name="Tsui H.-C.T."/>
            <person name="Winkler M.E."/>
        </authorList>
    </citation>
    <scope>NUCLEOTIDE SEQUENCE</scope>
</reference>
<evidence type="ECO:0000256" key="2">
    <source>
        <dbReference type="ARBA" id="ARBA00022827"/>
    </source>
</evidence>
<protein>
    <recommendedName>
        <fullName evidence="4">FAD-binding PCMH-type domain-containing protein</fullName>
    </recommendedName>
</protein>
<dbReference type="Gene3D" id="3.30.390.50">
    <property type="entry name" value="CO dehydrogenase flavoprotein, C-terminal domain"/>
    <property type="match status" value="1"/>
</dbReference>
<dbReference type="InterPro" id="IPR051312">
    <property type="entry name" value="Diverse_Substr_Oxidored"/>
</dbReference>
<dbReference type="Gene3D" id="3.30.465.10">
    <property type="match status" value="1"/>
</dbReference>
<dbReference type="InterPro" id="IPR036318">
    <property type="entry name" value="FAD-bd_PCMH-like_sf"/>
</dbReference>
<dbReference type="SMART" id="SM01092">
    <property type="entry name" value="CO_deh_flav_C"/>
    <property type="match status" value="1"/>
</dbReference>
<dbReference type="SUPFAM" id="SSF56176">
    <property type="entry name" value="FAD-binding/transporter-associated domain-like"/>
    <property type="match status" value="1"/>
</dbReference>
<proteinExistence type="predicted"/>
<dbReference type="InterPro" id="IPR016169">
    <property type="entry name" value="FAD-bd_PCMH_sub2"/>
</dbReference>